<keyword evidence="1" id="KW-0812">Transmembrane</keyword>
<feature type="transmembrane region" description="Helical" evidence="1">
    <location>
        <begin position="80"/>
        <end position="101"/>
    </location>
</feature>
<protein>
    <submittedName>
        <fullName evidence="2">Protein DamH</fullName>
    </submittedName>
</protein>
<evidence type="ECO:0000256" key="1">
    <source>
        <dbReference type="SAM" id="Phobius"/>
    </source>
</evidence>
<dbReference type="REBASE" id="406399">
    <property type="entry name" value="M2.Ngo11421I"/>
</dbReference>
<name>A0A378W489_NEIGO</name>
<proteinExistence type="predicted"/>
<sequence length="108" mass="13224">MYRKNIGKLNNQYKRALAFTLMRRAMIRKMPYSRFTIPWEKVKQLRDEEYSYVKYGRRRAYHNESFKVIFCKIWMTITKLFSIMAGGITPLIKIYLIYYLIYKLMPSI</sequence>
<reference evidence="2" key="1">
    <citation type="submission" date="2018-06" db="EMBL/GenBank/DDBJ databases">
        <authorList>
            <consortium name="Pathogen Informatics"/>
            <person name="Doyle S."/>
        </authorList>
    </citation>
    <scope>NUCLEOTIDE SEQUENCE [LARGE SCALE GENOMIC DNA]</scope>
    <source>
        <strain evidence="2">NCTC11421</strain>
    </source>
</reference>
<organism evidence="2">
    <name type="scientific">Neisseria gonorrhoeae</name>
    <dbReference type="NCBI Taxonomy" id="485"/>
    <lineage>
        <taxon>Bacteria</taxon>
        <taxon>Pseudomonadati</taxon>
        <taxon>Pseudomonadota</taxon>
        <taxon>Betaproteobacteria</taxon>
        <taxon>Neisseriales</taxon>
        <taxon>Neisseriaceae</taxon>
        <taxon>Neisseria</taxon>
    </lineage>
</organism>
<dbReference type="EMBL" id="UGRI01000001">
    <property type="protein sequence ID" value="SUA25422.1"/>
    <property type="molecule type" value="Genomic_DNA"/>
</dbReference>
<gene>
    <name evidence="2" type="ORF">NCTC11421_03446</name>
</gene>
<keyword evidence="1" id="KW-1133">Transmembrane helix</keyword>
<evidence type="ECO:0000313" key="2">
    <source>
        <dbReference type="EMBL" id="SUA25422.1"/>
    </source>
</evidence>
<dbReference type="AlphaFoldDB" id="A0A378W489"/>
<keyword evidence="1" id="KW-0472">Membrane</keyword>
<accession>A0A378W489</accession>